<dbReference type="InterPro" id="IPR002850">
    <property type="entry name" value="PIN_toxin-like"/>
</dbReference>
<dbReference type="Pfam" id="PF13470">
    <property type="entry name" value="PIN_3"/>
    <property type="match status" value="1"/>
</dbReference>
<gene>
    <name evidence="2" type="ORF">FRC54_03810</name>
</gene>
<evidence type="ECO:0000313" key="3">
    <source>
        <dbReference type="Proteomes" id="UP000460257"/>
    </source>
</evidence>
<reference evidence="2" key="1">
    <citation type="journal article" date="2020" name="Appl. Environ. Microbiol.">
        <title>Medium-Chain Fatty Acid Synthesis by 'Candidatus Weimeria bifida' gen. nov., sp. nov., and 'Candidatus Pseudoramibacter fermentans' sp. nov.</title>
        <authorList>
            <person name="Scarborough M.J."/>
            <person name="Myers K.S."/>
            <person name="Donohue T.J."/>
            <person name="Noguera D.R."/>
        </authorList>
    </citation>
    <scope>NUCLEOTIDE SEQUENCE</scope>
    <source>
        <strain evidence="2">LCO1.1</strain>
    </source>
</reference>
<evidence type="ECO:0000313" key="2">
    <source>
        <dbReference type="EMBL" id="MQN01092.1"/>
    </source>
</evidence>
<dbReference type="EMBL" id="VOGC01000002">
    <property type="protein sequence ID" value="MQN01092.1"/>
    <property type="molecule type" value="Genomic_DNA"/>
</dbReference>
<dbReference type="Proteomes" id="UP000460257">
    <property type="component" value="Unassembled WGS sequence"/>
</dbReference>
<dbReference type="InterPro" id="IPR002716">
    <property type="entry name" value="PIN_dom"/>
</dbReference>
<dbReference type="AlphaFoldDB" id="A0A6N7IZ83"/>
<dbReference type="NCBIfam" id="TIGR00305">
    <property type="entry name" value="putative toxin-antitoxin system toxin component, PIN family"/>
    <property type="match status" value="1"/>
</dbReference>
<proteinExistence type="predicted"/>
<name>A0A6N7IZ83_9FIRM</name>
<feature type="domain" description="PIN" evidence="1">
    <location>
        <begin position="4"/>
        <end position="65"/>
    </location>
</feature>
<protein>
    <submittedName>
        <fullName evidence="2">Toxin-antitoxin system toxin component, PIN family</fullName>
    </submittedName>
</protein>
<keyword evidence="3" id="KW-1185">Reference proteome</keyword>
<comment type="caution">
    <text evidence="2">The sequence shown here is derived from an EMBL/GenBank/DDBJ whole genome shotgun (WGS) entry which is preliminary data.</text>
</comment>
<evidence type="ECO:0000259" key="1">
    <source>
        <dbReference type="Pfam" id="PF13470"/>
    </source>
</evidence>
<organism evidence="2 3">
    <name type="scientific">Candidatus Weimeria bifida</name>
    <dbReference type="NCBI Taxonomy" id="2599074"/>
    <lineage>
        <taxon>Bacteria</taxon>
        <taxon>Bacillati</taxon>
        <taxon>Bacillota</taxon>
        <taxon>Clostridia</taxon>
        <taxon>Lachnospirales</taxon>
        <taxon>Lachnospiraceae</taxon>
        <taxon>Candidatus Weimeria</taxon>
    </lineage>
</organism>
<sequence length="114" mass="12798">MRMKIVIDTNVVASGVFFGGAPRRVLEAISSGNVNAFATDEILEEYHETIDRLMKKYSGRFDSNGLTRFKMMINLIDTQTKIEICRDPVIKTYALKNKPSENLPLSVKGCLALK</sequence>
<accession>A0A6N7IZ83</accession>